<dbReference type="PANTHER" id="PTHR30012:SF0">
    <property type="entry name" value="TYPE II SECRETION SYSTEM PROTEIN F-RELATED"/>
    <property type="match status" value="1"/>
</dbReference>
<dbReference type="InterPro" id="IPR001992">
    <property type="entry name" value="T2SS_GspF/T4SS_PilC_CS"/>
</dbReference>
<dbReference type="GO" id="GO:0005886">
    <property type="term" value="C:plasma membrane"/>
    <property type="evidence" value="ECO:0007669"/>
    <property type="project" value="UniProtKB-SubCell"/>
</dbReference>
<keyword evidence="5" id="KW-0997">Cell inner membrane</keyword>
<keyword evidence="8 9" id="KW-0472">Membrane</keyword>
<dbReference type="InterPro" id="IPR018076">
    <property type="entry name" value="T2SS_GspF_dom"/>
</dbReference>
<feature type="transmembrane region" description="Helical" evidence="9">
    <location>
        <begin position="179"/>
        <end position="201"/>
    </location>
</feature>
<comment type="subcellular location">
    <subcellularLocation>
        <location evidence="1">Cell inner membrane</location>
        <topology evidence="1">Multi-pass membrane protein</topology>
    </subcellularLocation>
</comment>
<feature type="transmembrane region" description="Helical" evidence="9">
    <location>
        <begin position="221"/>
        <end position="247"/>
    </location>
</feature>
<keyword evidence="7 9" id="KW-1133">Transmembrane helix</keyword>
<keyword evidence="3" id="KW-0813">Transport</keyword>
<dbReference type="InterPro" id="IPR003004">
    <property type="entry name" value="GspF/PilC"/>
</dbReference>
<evidence type="ECO:0000256" key="3">
    <source>
        <dbReference type="ARBA" id="ARBA00022448"/>
    </source>
</evidence>
<accession>A0A0W8G6P0</accession>
<dbReference type="FunFam" id="1.20.81.30:FF:000001">
    <property type="entry name" value="Type II secretion system protein F"/>
    <property type="match status" value="2"/>
</dbReference>
<evidence type="ECO:0000256" key="9">
    <source>
        <dbReference type="SAM" id="Phobius"/>
    </source>
</evidence>
<dbReference type="GO" id="GO:0009306">
    <property type="term" value="P:protein secretion"/>
    <property type="evidence" value="ECO:0007669"/>
    <property type="project" value="InterPro"/>
</dbReference>
<gene>
    <name evidence="11" type="ORF">ASZ90_001336</name>
</gene>
<dbReference type="Gene3D" id="1.20.81.30">
    <property type="entry name" value="Type II secretion system (T2SS), domain F"/>
    <property type="match status" value="2"/>
</dbReference>
<evidence type="ECO:0000256" key="4">
    <source>
        <dbReference type="ARBA" id="ARBA00022475"/>
    </source>
</evidence>
<evidence type="ECO:0000256" key="7">
    <source>
        <dbReference type="ARBA" id="ARBA00022989"/>
    </source>
</evidence>
<feature type="domain" description="Type II secretion system protein GspF" evidence="10">
    <location>
        <begin position="282"/>
        <end position="404"/>
    </location>
</feature>
<keyword evidence="4" id="KW-1003">Cell membrane</keyword>
<feature type="transmembrane region" description="Helical" evidence="9">
    <location>
        <begin position="381"/>
        <end position="406"/>
    </location>
</feature>
<dbReference type="EMBL" id="LNQE01000176">
    <property type="protein sequence ID" value="KUG28784.1"/>
    <property type="molecule type" value="Genomic_DNA"/>
</dbReference>
<dbReference type="PRINTS" id="PR00812">
    <property type="entry name" value="BCTERIALGSPF"/>
</dbReference>
<evidence type="ECO:0000256" key="1">
    <source>
        <dbReference type="ARBA" id="ARBA00004429"/>
    </source>
</evidence>
<evidence type="ECO:0000256" key="5">
    <source>
        <dbReference type="ARBA" id="ARBA00022519"/>
    </source>
</evidence>
<evidence type="ECO:0000259" key="10">
    <source>
        <dbReference type="Pfam" id="PF00482"/>
    </source>
</evidence>
<keyword evidence="6 9" id="KW-0812">Transmembrane</keyword>
<feature type="domain" description="Type II secretion system protein GspF" evidence="10">
    <location>
        <begin position="79"/>
        <end position="202"/>
    </location>
</feature>
<proteinExistence type="inferred from homology"/>
<dbReference type="InterPro" id="IPR042094">
    <property type="entry name" value="T2SS_GspF_sf"/>
</dbReference>
<evidence type="ECO:0000256" key="2">
    <source>
        <dbReference type="ARBA" id="ARBA00005745"/>
    </source>
</evidence>
<evidence type="ECO:0000313" key="11">
    <source>
        <dbReference type="EMBL" id="KUG28784.1"/>
    </source>
</evidence>
<dbReference type="AlphaFoldDB" id="A0A0W8G6P0"/>
<dbReference type="PROSITE" id="PS00874">
    <property type="entry name" value="T2SP_F"/>
    <property type="match status" value="1"/>
</dbReference>
<evidence type="ECO:0000256" key="8">
    <source>
        <dbReference type="ARBA" id="ARBA00023136"/>
    </source>
</evidence>
<comment type="caution">
    <text evidence="11">The sequence shown here is derived from an EMBL/GenBank/DDBJ whole genome shotgun (WGS) entry which is preliminary data.</text>
</comment>
<evidence type="ECO:0000256" key="6">
    <source>
        <dbReference type="ARBA" id="ARBA00022692"/>
    </source>
</evidence>
<organism evidence="11">
    <name type="scientific">hydrocarbon metagenome</name>
    <dbReference type="NCBI Taxonomy" id="938273"/>
    <lineage>
        <taxon>unclassified sequences</taxon>
        <taxon>metagenomes</taxon>
        <taxon>ecological metagenomes</taxon>
    </lineage>
</organism>
<sequence>MPVYDYTAIDAQGKARRGIVSADSRQEAQRKLRAGGLYPTGLREGASAGADAGGPGDAGRPFSPAFFRRRVSGEDMAVALRQLSGLLGAGFPLLRALELMRGQTSSKALFRVLSQLCERIKEGSSLSAAMLEEPGAFTPAQAGMVRAAEASGALDMVMSGMADLMEQQQALRRKIMASLAYPGLMLVVGVGVVGFLMAYVIPNVARIFTDLQHDLPQATVILMAVSSFIESYWPLLVAGAALCWFALWRAWRSARGRPVCEAALFRVPVLGRIMSGYAMVRFARTLGSVLENGLPIIRALDVVAKATGSVLVERDLADVRREVGEGMGLAAALGGKPRFPGLLVQMAAAGEQGGALDRMLKKAADIMEDGVKSRLAMAQALFEPILILALGVVVGFIVVAVLLPIFEISSLIG</sequence>
<reference evidence="11" key="1">
    <citation type="journal article" date="2015" name="Proc. Natl. Acad. Sci. U.S.A.">
        <title>Networks of energetic and metabolic interactions define dynamics in microbial communities.</title>
        <authorList>
            <person name="Embree M."/>
            <person name="Liu J.K."/>
            <person name="Al-Bassam M.M."/>
            <person name="Zengler K."/>
        </authorList>
    </citation>
    <scope>NUCLEOTIDE SEQUENCE</scope>
</reference>
<name>A0A0W8G6P0_9ZZZZ</name>
<dbReference type="Pfam" id="PF00482">
    <property type="entry name" value="T2SSF"/>
    <property type="match status" value="2"/>
</dbReference>
<dbReference type="PANTHER" id="PTHR30012">
    <property type="entry name" value="GENERAL SECRETION PATHWAY PROTEIN"/>
    <property type="match status" value="1"/>
</dbReference>
<protein>
    <recommendedName>
        <fullName evidence="10">Type II secretion system protein GspF domain-containing protein</fullName>
    </recommendedName>
</protein>
<comment type="similarity">
    <text evidence="2">Belongs to the GSP F family.</text>
</comment>